<accession>A0A0M3V2S3</accession>
<keyword evidence="1" id="KW-0812">Transmembrane</keyword>
<name>A0A0M3V2S3_9BACT</name>
<dbReference type="EMBL" id="CP012541">
    <property type="protein sequence ID" value="ALF48202.1"/>
    <property type="molecule type" value="Genomic_DNA"/>
</dbReference>
<sequence length="187" mass="21322">MAIKEDLTQIKQEIGAQEQFLESMIKGERFFRKYKKFMIIAIIVAVIAIIGFYSNKIINDNRIEDANLAYSKLILNPNDANALSILKEKEPNLYALFSLQQKLDKNETNGISELANLKVNPIVKDIILSQDGNANTQILSEYSTLLKGFELLKQNEIKEANDEFNKISLDSQLQTLVKNLKHYQGIK</sequence>
<evidence type="ECO:0008006" key="4">
    <source>
        <dbReference type="Google" id="ProtNLM"/>
    </source>
</evidence>
<dbReference type="AlphaFoldDB" id="A0A0M3V2S3"/>
<keyword evidence="1" id="KW-1133">Transmembrane helix</keyword>
<evidence type="ECO:0000256" key="1">
    <source>
        <dbReference type="SAM" id="Phobius"/>
    </source>
</evidence>
<keyword evidence="1" id="KW-0472">Membrane</keyword>
<dbReference type="KEGG" id="ccoc:CCON33237_1553"/>
<protein>
    <recommendedName>
        <fullName evidence="4">Tetratricopeptide repeat-like domain-containing protein</fullName>
    </recommendedName>
</protein>
<dbReference type="RefSeq" id="WP_054197124.1">
    <property type="nucleotide sequence ID" value="NZ_CABMKQ010000040.1"/>
</dbReference>
<proteinExistence type="predicted"/>
<dbReference type="GeneID" id="28663231"/>
<evidence type="ECO:0000313" key="3">
    <source>
        <dbReference type="Proteomes" id="UP000066049"/>
    </source>
</evidence>
<dbReference type="PATRIC" id="fig|199.248.peg.1602"/>
<reference evidence="3" key="1">
    <citation type="submission" date="2015-08" db="EMBL/GenBank/DDBJ databases">
        <title>Comparative genomics of the Campylobacter concisus group.</title>
        <authorList>
            <person name="Miller W.G."/>
            <person name="Yee E."/>
            <person name="Chapman M.H."/>
            <person name="Huynh S."/>
            <person name="Bono J.L."/>
            <person name="On S.L.W."/>
            <person name="St Leger J."/>
            <person name="Foster G."/>
            <person name="Parker C.T."/>
        </authorList>
    </citation>
    <scope>NUCLEOTIDE SEQUENCE [LARGE SCALE GENOMIC DNA]</scope>
    <source>
        <strain evidence="3">ATCC 33237</strain>
    </source>
</reference>
<dbReference type="Proteomes" id="UP000066049">
    <property type="component" value="Chromosome"/>
</dbReference>
<evidence type="ECO:0000313" key="2">
    <source>
        <dbReference type="EMBL" id="ALF48202.1"/>
    </source>
</evidence>
<organism evidence="2 3">
    <name type="scientific">Campylobacter concisus</name>
    <dbReference type="NCBI Taxonomy" id="199"/>
    <lineage>
        <taxon>Bacteria</taxon>
        <taxon>Pseudomonadati</taxon>
        <taxon>Campylobacterota</taxon>
        <taxon>Epsilonproteobacteria</taxon>
        <taxon>Campylobacterales</taxon>
        <taxon>Campylobacteraceae</taxon>
        <taxon>Campylobacter</taxon>
    </lineage>
</organism>
<feature type="transmembrane region" description="Helical" evidence="1">
    <location>
        <begin position="37"/>
        <end position="54"/>
    </location>
</feature>
<gene>
    <name evidence="2" type="ORF">CCON33237_1553</name>
</gene>